<dbReference type="Gene3D" id="3.40.630.30">
    <property type="match status" value="1"/>
</dbReference>
<dbReference type="InterPro" id="IPR016181">
    <property type="entry name" value="Acyl_CoA_acyltransferase"/>
</dbReference>
<dbReference type="AlphaFoldDB" id="Q087R0"/>
<dbReference type="STRING" id="318167.Sfri_0645"/>
<dbReference type="CDD" id="cd04301">
    <property type="entry name" value="NAT_SF"/>
    <property type="match status" value="1"/>
</dbReference>
<dbReference type="SUPFAM" id="SSF55729">
    <property type="entry name" value="Acyl-CoA N-acyltransferases (Nat)"/>
    <property type="match status" value="1"/>
</dbReference>
<dbReference type="HOGENOM" id="CLU_120018_2_0_6"/>
<sequence length="196" mass="22392">MAQIMYQPTWLNTKITANHQPSPATNASAINSPVTNIPAINLPAIKQWSAIKLFYRQHMPYARLAQKESVAVIHHLSSSTIDGTDEVDISQQKIIAAIRVKPIGQYQLINGLLVHPDYRGQQLSTQLLKFIAPQLITKNCFLFAHPWLIDLYQQLHFIVIDQHDLSAIPADIIQLYRRYHSEQRPLVLMQLNEPDK</sequence>
<dbReference type="Proteomes" id="UP000000684">
    <property type="component" value="Chromosome"/>
</dbReference>
<dbReference type="PROSITE" id="PS51186">
    <property type="entry name" value="GNAT"/>
    <property type="match status" value="1"/>
</dbReference>
<organism evidence="2 3">
    <name type="scientific">Shewanella frigidimarina (strain NCIMB 400)</name>
    <dbReference type="NCBI Taxonomy" id="318167"/>
    <lineage>
        <taxon>Bacteria</taxon>
        <taxon>Pseudomonadati</taxon>
        <taxon>Pseudomonadota</taxon>
        <taxon>Gammaproteobacteria</taxon>
        <taxon>Alteromonadales</taxon>
        <taxon>Shewanellaceae</taxon>
        <taxon>Shewanella</taxon>
    </lineage>
</organism>
<proteinExistence type="predicted"/>
<dbReference type="GO" id="GO:0016747">
    <property type="term" value="F:acyltransferase activity, transferring groups other than amino-acyl groups"/>
    <property type="evidence" value="ECO:0007669"/>
    <property type="project" value="InterPro"/>
</dbReference>
<name>Q087R0_SHEFN</name>
<evidence type="ECO:0000259" key="1">
    <source>
        <dbReference type="PROSITE" id="PS51186"/>
    </source>
</evidence>
<protein>
    <submittedName>
        <fullName evidence="2">GCN5-related N-acetyltransferase</fullName>
    </submittedName>
</protein>
<accession>Q087R0</accession>
<dbReference type="OrthoDB" id="7845888at2"/>
<dbReference type="EMBL" id="CP000447">
    <property type="protein sequence ID" value="ABI70505.1"/>
    <property type="molecule type" value="Genomic_DNA"/>
</dbReference>
<gene>
    <name evidence="2" type="ordered locus">Sfri_0645</name>
</gene>
<dbReference type="Pfam" id="PF13508">
    <property type="entry name" value="Acetyltransf_7"/>
    <property type="match status" value="1"/>
</dbReference>
<dbReference type="DNASU" id="4278601"/>
<keyword evidence="3" id="KW-1185">Reference proteome</keyword>
<feature type="domain" description="N-acetyltransferase" evidence="1">
    <location>
        <begin position="40"/>
        <end position="194"/>
    </location>
</feature>
<reference evidence="2 3" key="1">
    <citation type="submission" date="2006-08" db="EMBL/GenBank/DDBJ databases">
        <title>Complete sequence of Shewanella frigidimarina NCIMB 400.</title>
        <authorList>
            <consortium name="US DOE Joint Genome Institute"/>
            <person name="Copeland A."/>
            <person name="Lucas S."/>
            <person name="Lapidus A."/>
            <person name="Barry K."/>
            <person name="Detter J.C."/>
            <person name="Glavina del Rio T."/>
            <person name="Hammon N."/>
            <person name="Israni S."/>
            <person name="Dalin E."/>
            <person name="Tice H."/>
            <person name="Pitluck S."/>
            <person name="Fredrickson J.K."/>
            <person name="Kolker E."/>
            <person name="McCuel L.A."/>
            <person name="DiChristina T."/>
            <person name="Nealson K.H."/>
            <person name="Newman D."/>
            <person name="Tiedje J.M."/>
            <person name="Zhou J."/>
            <person name="Romine M.F."/>
            <person name="Culley D.E."/>
            <person name="Serres M."/>
            <person name="Chertkov O."/>
            <person name="Brettin T."/>
            <person name="Bruce D."/>
            <person name="Han C."/>
            <person name="Tapia R."/>
            <person name="Gilna P."/>
            <person name="Schmutz J."/>
            <person name="Larimer F."/>
            <person name="Land M."/>
            <person name="Hauser L."/>
            <person name="Kyrpides N."/>
            <person name="Mikhailova N."/>
            <person name="Richardson P."/>
        </authorList>
    </citation>
    <scope>NUCLEOTIDE SEQUENCE [LARGE SCALE GENOMIC DNA]</scope>
    <source>
        <strain evidence="2 3">NCIMB 400</strain>
    </source>
</reference>
<evidence type="ECO:0000313" key="3">
    <source>
        <dbReference type="Proteomes" id="UP000000684"/>
    </source>
</evidence>
<dbReference type="KEGG" id="sfr:Sfri_0645"/>
<evidence type="ECO:0000313" key="2">
    <source>
        <dbReference type="EMBL" id="ABI70505.1"/>
    </source>
</evidence>
<dbReference type="eggNOG" id="COG1246">
    <property type="taxonomic scope" value="Bacteria"/>
</dbReference>
<keyword evidence="2" id="KW-0808">Transferase</keyword>
<dbReference type="InterPro" id="IPR000182">
    <property type="entry name" value="GNAT_dom"/>
</dbReference>